<evidence type="ECO:0000256" key="4">
    <source>
        <dbReference type="ARBA" id="ARBA00022842"/>
    </source>
</evidence>
<evidence type="ECO:0000256" key="3">
    <source>
        <dbReference type="ARBA" id="ARBA00022801"/>
    </source>
</evidence>
<reference evidence="5" key="1">
    <citation type="journal article" date="2020" name="mSystems">
        <title>Genome- and Community-Level Interaction Insights into Carbon Utilization and Element Cycling Functions of Hydrothermarchaeota in Hydrothermal Sediment.</title>
        <authorList>
            <person name="Zhou Z."/>
            <person name="Liu Y."/>
            <person name="Xu W."/>
            <person name="Pan J."/>
            <person name="Luo Z.H."/>
            <person name="Li M."/>
        </authorList>
    </citation>
    <scope>NUCLEOTIDE SEQUENCE [LARGE SCALE GENOMIC DNA]</scope>
    <source>
        <strain evidence="5">SpSt-106</strain>
    </source>
</reference>
<proteinExistence type="predicted"/>
<dbReference type="Gene3D" id="3.40.50.1000">
    <property type="entry name" value="HAD superfamily/HAD-like"/>
    <property type="match status" value="1"/>
</dbReference>
<dbReference type="AlphaFoldDB" id="A0A7V6CE31"/>
<dbReference type="InterPro" id="IPR036412">
    <property type="entry name" value="HAD-like_sf"/>
</dbReference>
<keyword evidence="3 5" id="KW-0378">Hydrolase</keyword>
<dbReference type="GO" id="GO:0044281">
    <property type="term" value="P:small molecule metabolic process"/>
    <property type="evidence" value="ECO:0007669"/>
    <property type="project" value="UniProtKB-ARBA"/>
</dbReference>
<keyword evidence="2" id="KW-0479">Metal-binding</keyword>
<dbReference type="EMBL" id="DRWR01000088">
    <property type="protein sequence ID" value="HHQ16171.1"/>
    <property type="molecule type" value="Genomic_DNA"/>
</dbReference>
<gene>
    <name evidence="5" type="ORF">ENM15_05085</name>
</gene>
<evidence type="ECO:0000313" key="5">
    <source>
        <dbReference type="EMBL" id="HHQ16171.1"/>
    </source>
</evidence>
<evidence type="ECO:0000256" key="1">
    <source>
        <dbReference type="ARBA" id="ARBA00001946"/>
    </source>
</evidence>
<dbReference type="PANTHER" id="PTHR46470">
    <property type="entry name" value="N-ACYLNEURAMINATE-9-PHOSPHATASE"/>
    <property type="match status" value="1"/>
</dbReference>
<dbReference type="PANTHER" id="PTHR46470:SF2">
    <property type="entry name" value="GLYCERALDEHYDE 3-PHOSPHATE PHOSPHATASE"/>
    <property type="match status" value="1"/>
</dbReference>
<dbReference type="GO" id="GO:0016791">
    <property type="term" value="F:phosphatase activity"/>
    <property type="evidence" value="ECO:0007669"/>
    <property type="project" value="TreeGrafter"/>
</dbReference>
<dbReference type="InterPro" id="IPR041492">
    <property type="entry name" value="HAD_2"/>
</dbReference>
<dbReference type="Pfam" id="PF13419">
    <property type="entry name" value="HAD_2"/>
    <property type="match status" value="1"/>
</dbReference>
<evidence type="ECO:0000256" key="2">
    <source>
        <dbReference type="ARBA" id="ARBA00022723"/>
    </source>
</evidence>
<sequence>MIKLVIFDLDDTLYPEIEFVKSGFRTVSLIISQDFGFDSNYVYNLLIEAFNENKKFVFNRVLNHFGIYNEDYLSYLVSVYRNHNPEIRLYKDAEEILPHLKKHFLLGLITDGNPYTQKIKVKALNIENYFDYIIYTGEKGDKYRKPSIYSFLDLINKFYIKPNESVYIGDNLEKDFKGPKDIGMFTIRIVRNNGIYRDSIAPSQDFEPDLVINSLFELIDLLKEF</sequence>
<dbReference type="SFLD" id="SFLDG01129">
    <property type="entry name" value="C1.5:_HAD__Beta-PGM__Phosphata"/>
    <property type="match status" value="1"/>
</dbReference>
<dbReference type="GO" id="GO:0046872">
    <property type="term" value="F:metal ion binding"/>
    <property type="evidence" value="ECO:0007669"/>
    <property type="project" value="UniProtKB-KW"/>
</dbReference>
<dbReference type="Gene3D" id="1.10.150.520">
    <property type="match status" value="1"/>
</dbReference>
<dbReference type="SFLD" id="SFLDS00003">
    <property type="entry name" value="Haloacid_Dehalogenase"/>
    <property type="match status" value="1"/>
</dbReference>
<comment type="cofactor">
    <cofactor evidence="1">
        <name>Mg(2+)</name>
        <dbReference type="ChEBI" id="CHEBI:18420"/>
    </cofactor>
</comment>
<dbReference type="InterPro" id="IPR006439">
    <property type="entry name" value="HAD-SF_hydro_IA"/>
</dbReference>
<keyword evidence="4" id="KW-0460">Magnesium</keyword>
<dbReference type="InterPro" id="IPR051400">
    <property type="entry name" value="HAD-like_hydrolase"/>
</dbReference>
<comment type="caution">
    <text evidence="5">The sequence shown here is derived from an EMBL/GenBank/DDBJ whole genome shotgun (WGS) entry which is preliminary data.</text>
</comment>
<dbReference type="NCBIfam" id="TIGR01549">
    <property type="entry name" value="HAD-SF-IA-v1"/>
    <property type="match status" value="1"/>
</dbReference>
<dbReference type="InterPro" id="IPR023214">
    <property type="entry name" value="HAD_sf"/>
</dbReference>
<protein>
    <submittedName>
        <fullName evidence="5">HAD family hydrolase</fullName>
    </submittedName>
</protein>
<organism evidence="5">
    <name type="scientific">Thermodesulfobacterium geofontis</name>
    <dbReference type="NCBI Taxonomy" id="1295609"/>
    <lineage>
        <taxon>Bacteria</taxon>
        <taxon>Pseudomonadati</taxon>
        <taxon>Thermodesulfobacteriota</taxon>
        <taxon>Thermodesulfobacteria</taxon>
        <taxon>Thermodesulfobacteriales</taxon>
        <taxon>Thermodesulfobacteriaceae</taxon>
        <taxon>Thermodesulfobacterium</taxon>
    </lineage>
</organism>
<name>A0A7V6CE31_9BACT</name>
<dbReference type="SUPFAM" id="SSF56784">
    <property type="entry name" value="HAD-like"/>
    <property type="match status" value="1"/>
</dbReference>
<accession>A0A7V6CE31</accession>